<evidence type="ECO:0000313" key="1">
    <source>
        <dbReference type="EMBL" id="KAK4017398.1"/>
    </source>
</evidence>
<dbReference type="Proteomes" id="UP001234178">
    <property type="component" value="Unassembled WGS sequence"/>
</dbReference>
<accession>A0ABQ9ZWW4</accession>
<evidence type="ECO:0000313" key="2">
    <source>
        <dbReference type="Proteomes" id="UP001234178"/>
    </source>
</evidence>
<sequence length="80" mass="8980">MYSTSDPDICRTSDGLPCVMWEVYTICIIDSVKVVAAQPSNSLLKRIGSGINLLRVKIIIGVIYTMKPVWISRQKMTTFL</sequence>
<name>A0ABQ9ZWW4_9CRUS</name>
<dbReference type="EMBL" id="JAOYFB010000006">
    <property type="protein sequence ID" value="KAK4017398.1"/>
    <property type="molecule type" value="Genomic_DNA"/>
</dbReference>
<reference evidence="1 2" key="1">
    <citation type="journal article" date="2023" name="Nucleic Acids Res.">
        <title>The hologenome of Daphnia magna reveals possible DNA methylation and microbiome-mediated evolution of the host genome.</title>
        <authorList>
            <person name="Chaturvedi A."/>
            <person name="Li X."/>
            <person name="Dhandapani V."/>
            <person name="Marshall H."/>
            <person name="Kissane S."/>
            <person name="Cuenca-Cambronero M."/>
            <person name="Asole G."/>
            <person name="Calvet F."/>
            <person name="Ruiz-Romero M."/>
            <person name="Marangio P."/>
            <person name="Guigo R."/>
            <person name="Rago D."/>
            <person name="Mirbahai L."/>
            <person name="Eastwood N."/>
            <person name="Colbourne J.K."/>
            <person name="Zhou J."/>
            <person name="Mallon E."/>
            <person name="Orsini L."/>
        </authorList>
    </citation>
    <scope>NUCLEOTIDE SEQUENCE [LARGE SCALE GENOMIC DNA]</scope>
    <source>
        <strain evidence="1">LRV0_1</strain>
    </source>
</reference>
<organism evidence="1 2">
    <name type="scientific">Daphnia magna</name>
    <dbReference type="NCBI Taxonomy" id="35525"/>
    <lineage>
        <taxon>Eukaryota</taxon>
        <taxon>Metazoa</taxon>
        <taxon>Ecdysozoa</taxon>
        <taxon>Arthropoda</taxon>
        <taxon>Crustacea</taxon>
        <taxon>Branchiopoda</taxon>
        <taxon>Diplostraca</taxon>
        <taxon>Cladocera</taxon>
        <taxon>Anomopoda</taxon>
        <taxon>Daphniidae</taxon>
        <taxon>Daphnia</taxon>
    </lineage>
</organism>
<gene>
    <name evidence="1" type="ORF">OUZ56_032710</name>
</gene>
<comment type="caution">
    <text evidence="1">The sequence shown here is derived from an EMBL/GenBank/DDBJ whole genome shotgun (WGS) entry which is preliminary data.</text>
</comment>
<proteinExistence type="predicted"/>
<keyword evidence="2" id="KW-1185">Reference proteome</keyword>
<protein>
    <submittedName>
        <fullName evidence="1">Uncharacterized protein</fullName>
    </submittedName>
</protein>